<keyword evidence="1" id="KW-1133">Transmembrane helix</keyword>
<dbReference type="GO" id="GO:0016846">
    <property type="term" value="F:carbon-sulfur lyase activity"/>
    <property type="evidence" value="ECO:0007669"/>
    <property type="project" value="InterPro"/>
</dbReference>
<proteinExistence type="predicted"/>
<keyword evidence="1" id="KW-0472">Membrane</keyword>
<comment type="caution">
    <text evidence="3">The sequence shown here is derived from an EMBL/GenBank/DDBJ whole genome shotgun (WGS) entry which is preliminary data.</text>
</comment>
<organism evidence="3 4">
    <name type="scientific">Taxus chinensis</name>
    <name type="common">Chinese yew</name>
    <name type="synonym">Taxus wallichiana var. chinensis</name>
    <dbReference type="NCBI Taxonomy" id="29808"/>
    <lineage>
        <taxon>Eukaryota</taxon>
        <taxon>Viridiplantae</taxon>
        <taxon>Streptophyta</taxon>
        <taxon>Embryophyta</taxon>
        <taxon>Tracheophyta</taxon>
        <taxon>Spermatophyta</taxon>
        <taxon>Pinopsida</taxon>
        <taxon>Pinidae</taxon>
        <taxon>Conifers II</taxon>
        <taxon>Cupressales</taxon>
        <taxon>Taxaceae</taxon>
        <taxon>Taxus</taxon>
    </lineage>
</organism>
<evidence type="ECO:0000313" key="4">
    <source>
        <dbReference type="Proteomes" id="UP000824469"/>
    </source>
</evidence>
<feature type="transmembrane region" description="Helical" evidence="1">
    <location>
        <begin position="78"/>
        <end position="98"/>
    </location>
</feature>
<dbReference type="Proteomes" id="UP000824469">
    <property type="component" value="Unassembled WGS sequence"/>
</dbReference>
<evidence type="ECO:0000256" key="1">
    <source>
        <dbReference type="SAM" id="Phobius"/>
    </source>
</evidence>
<dbReference type="AlphaFoldDB" id="A0AA38FJ39"/>
<keyword evidence="4" id="KW-1185">Reference proteome</keyword>
<feature type="domain" description="Alliinase C-terminal" evidence="2">
    <location>
        <begin position="19"/>
        <end position="87"/>
    </location>
</feature>
<dbReference type="Pfam" id="PF04864">
    <property type="entry name" value="Alliinase_C"/>
    <property type="match status" value="1"/>
</dbReference>
<evidence type="ECO:0000313" key="3">
    <source>
        <dbReference type="EMBL" id="KAH9304271.1"/>
    </source>
</evidence>
<sequence>GQLSKTMMYIKNIPVCPEFDTLGVSHDTQLRATRLLKAITDGYGKTQKMEDVNKDKKQLLFHYSYPVMRNRWERIERIFNLLLIVSLFNIWSLLTATFSKRSLGPLQ</sequence>
<reference evidence="3 4" key="1">
    <citation type="journal article" date="2021" name="Nat. Plants">
        <title>The Taxus genome provides insights into paclitaxel biosynthesis.</title>
        <authorList>
            <person name="Xiong X."/>
            <person name="Gou J."/>
            <person name="Liao Q."/>
            <person name="Li Y."/>
            <person name="Zhou Q."/>
            <person name="Bi G."/>
            <person name="Li C."/>
            <person name="Du R."/>
            <person name="Wang X."/>
            <person name="Sun T."/>
            <person name="Guo L."/>
            <person name="Liang H."/>
            <person name="Lu P."/>
            <person name="Wu Y."/>
            <person name="Zhang Z."/>
            <person name="Ro D.K."/>
            <person name="Shang Y."/>
            <person name="Huang S."/>
            <person name="Yan J."/>
        </authorList>
    </citation>
    <scope>NUCLEOTIDE SEQUENCE [LARGE SCALE GENOMIC DNA]</scope>
    <source>
        <strain evidence="3">Ta-2019</strain>
    </source>
</reference>
<gene>
    <name evidence="3" type="ORF">KI387_008675</name>
</gene>
<keyword evidence="1" id="KW-0812">Transmembrane</keyword>
<dbReference type="InterPro" id="IPR006948">
    <property type="entry name" value="Alliinase_C"/>
</dbReference>
<accession>A0AA38FJ39</accession>
<evidence type="ECO:0000259" key="2">
    <source>
        <dbReference type="Pfam" id="PF04864"/>
    </source>
</evidence>
<feature type="non-terminal residue" evidence="3">
    <location>
        <position position="1"/>
    </location>
</feature>
<name>A0AA38FJ39_TAXCH</name>
<feature type="non-terminal residue" evidence="3">
    <location>
        <position position="107"/>
    </location>
</feature>
<protein>
    <recommendedName>
        <fullName evidence="2">Alliinase C-terminal domain-containing protein</fullName>
    </recommendedName>
</protein>
<dbReference type="EMBL" id="JAHRHJ020000008">
    <property type="protein sequence ID" value="KAH9304271.1"/>
    <property type="molecule type" value="Genomic_DNA"/>
</dbReference>